<protein>
    <recommendedName>
        <fullName evidence="3">Histone H1</fullName>
    </recommendedName>
</protein>
<name>A0ABP9AI99_9GAMM</name>
<gene>
    <name evidence="1" type="ORF">GCM10023307_01680</name>
</gene>
<keyword evidence="2" id="KW-1185">Reference proteome</keyword>
<dbReference type="EMBL" id="BAABJE010000001">
    <property type="protein sequence ID" value="GAA4781165.1"/>
    <property type="molecule type" value="Genomic_DNA"/>
</dbReference>
<sequence>MTTPKRPRDANQLAKLVLDIATGEEPEAMPEEAEPKLEAAVARGRKGGKARAKALTEEERAEIARKAAEARWGKKG</sequence>
<accession>A0ABP9AI99</accession>
<evidence type="ECO:0000313" key="2">
    <source>
        <dbReference type="Proteomes" id="UP001499959"/>
    </source>
</evidence>
<dbReference type="Proteomes" id="UP001499959">
    <property type="component" value="Unassembled WGS sequence"/>
</dbReference>
<evidence type="ECO:0000313" key="1">
    <source>
        <dbReference type="EMBL" id="GAA4781165.1"/>
    </source>
</evidence>
<proteinExistence type="predicted"/>
<organism evidence="1 2">
    <name type="scientific">Lysobacter hankyongensis</name>
    <dbReference type="NCBI Taxonomy" id="1176535"/>
    <lineage>
        <taxon>Bacteria</taxon>
        <taxon>Pseudomonadati</taxon>
        <taxon>Pseudomonadota</taxon>
        <taxon>Gammaproteobacteria</taxon>
        <taxon>Lysobacterales</taxon>
        <taxon>Lysobacteraceae</taxon>
        <taxon>Lysobacter</taxon>
    </lineage>
</organism>
<comment type="caution">
    <text evidence="1">The sequence shown here is derived from an EMBL/GenBank/DDBJ whole genome shotgun (WGS) entry which is preliminary data.</text>
</comment>
<dbReference type="RefSeq" id="WP_345301377.1">
    <property type="nucleotide sequence ID" value="NZ_BAABJE010000001.1"/>
</dbReference>
<evidence type="ECO:0008006" key="3">
    <source>
        <dbReference type="Google" id="ProtNLM"/>
    </source>
</evidence>
<reference evidence="2" key="1">
    <citation type="journal article" date="2019" name="Int. J. Syst. Evol. Microbiol.">
        <title>The Global Catalogue of Microorganisms (GCM) 10K type strain sequencing project: providing services to taxonomists for standard genome sequencing and annotation.</title>
        <authorList>
            <consortium name="The Broad Institute Genomics Platform"/>
            <consortium name="The Broad Institute Genome Sequencing Center for Infectious Disease"/>
            <person name="Wu L."/>
            <person name="Ma J."/>
        </authorList>
    </citation>
    <scope>NUCLEOTIDE SEQUENCE [LARGE SCALE GENOMIC DNA]</scope>
    <source>
        <strain evidence="2">JCM 18204</strain>
    </source>
</reference>